<protein>
    <submittedName>
        <fullName evidence="2">Uncharacterized protein</fullName>
    </submittedName>
</protein>
<keyword evidence="1" id="KW-1133">Transmembrane helix</keyword>
<keyword evidence="1" id="KW-0812">Transmembrane</keyword>
<proteinExistence type="predicted"/>
<dbReference type="AlphaFoldDB" id="A0A919AP74"/>
<sequence>MGNPTEGLCEGDCESLYSLNALVIGFFMMIGAAIAAGGLVGAFWAFLRRRRQADGFEAMLRDGKDKDQGSTGT</sequence>
<gene>
    <name evidence="2" type="ORF">GCM10017044_08490</name>
</gene>
<evidence type="ECO:0000256" key="1">
    <source>
        <dbReference type="SAM" id="Phobius"/>
    </source>
</evidence>
<evidence type="ECO:0000313" key="3">
    <source>
        <dbReference type="Proteomes" id="UP000630923"/>
    </source>
</evidence>
<evidence type="ECO:0000313" key="2">
    <source>
        <dbReference type="EMBL" id="GHF16497.1"/>
    </source>
</evidence>
<keyword evidence="3" id="KW-1185">Reference proteome</keyword>
<comment type="caution">
    <text evidence="2">The sequence shown here is derived from an EMBL/GenBank/DDBJ whole genome shotgun (WGS) entry which is preliminary data.</text>
</comment>
<reference evidence="2" key="2">
    <citation type="submission" date="2020-09" db="EMBL/GenBank/DDBJ databases">
        <authorList>
            <person name="Sun Q."/>
            <person name="Kim S."/>
        </authorList>
    </citation>
    <scope>NUCLEOTIDE SEQUENCE</scope>
    <source>
        <strain evidence="2">KCTC 42590</strain>
    </source>
</reference>
<reference evidence="2" key="1">
    <citation type="journal article" date="2014" name="Int. J. Syst. Evol. Microbiol.">
        <title>Complete genome sequence of Corynebacterium casei LMG S-19264T (=DSM 44701T), isolated from a smear-ripened cheese.</title>
        <authorList>
            <consortium name="US DOE Joint Genome Institute (JGI-PGF)"/>
            <person name="Walter F."/>
            <person name="Albersmeier A."/>
            <person name="Kalinowski J."/>
            <person name="Ruckert C."/>
        </authorList>
    </citation>
    <scope>NUCLEOTIDE SEQUENCE</scope>
    <source>
        <strain evidence="2">KCTC 42590</strain>
    </source>
</reference>
<dbReference type="EMBL" id="BNCI01000001">
    <property type="protein sequence ID" value="GHF16497.1"/>
    <property type="molecule type" value="Genomic_DNA"/>
</dbReference>
<keyword evidence="1" id="KW-0472">Membrane</keyword>
<dbReference type="Proteomes" id="UP000630923">
    <property type="component" value="Unassembled WGS sequence"/>
</dbReference>
<feature type="transmembrane region" description="Helical" evidence="1">
    <location>
        <begin position="24"/>
        <end position="47"/>
    </location>
</feature>
<name>A0A919AP74_9PROT</name>
<accession>A0A919AP74</accession>
<organism evidence="2 3">
    <name type="scientific">Kordiimonas sediminis</name>
    <dbReference type="NCBI Taxonomy" id="1735581"/>
    <lineage>
        <taxon>Bacteria</taxon>
        <taxon>Pseudomonadati</taxon>
        <taxon>Pseudomonadota</taxon>
        <taxon>Alphaproteobacteria</taxon>
        <taxon>Kordiimonadales</taxon>
        <taxon>Kordiimonadaceae</taxon>
        <taxon>Kordiimonas</taxon>
    </lineage>
</organism>